<dbReference type="PROSITE" id="PS50166">
    <property type="entry name" value="IMPORTIN_B_NT"/>
    <property type="match status" value="1"/>
</dbReference>
<comment type="caution">
    <text evidence="6">The sequence shown here is derived from an EMBL/GenBank/DDBJ whole genome shotgun (WGS) entry which is preliminary data.</text>
</comment>
<organism evidence="6 7">
    <name type="scientific">Apiotrichum porosum</name>
    <dbReference type="NCBI Taxonomy" id="105984"/>
    <lineage>
        <taxon>Eukaryota</taxon>
        <taxon>Fungi</taxon>
        <taxon>Dikarya</taxon>
        <taxon>Basidiomycota</taxon>
        <taxon>Agaricomycotina</taxon>
        <taxon>Tremellomycetes</taxon>
        <taxon>Trichosporonales</taxon>
        <taxon>Trichosporonaceae</taxon>
        <taxon>Apiotrichum</taxon>
    </lineage>
</organism>
<evidence type="ECO:0000256" key="1">
    <source>
        <dbReference type="ARBA" id="ARBA00004123"/>
    </source>
</evidence>
<dbReference type="Pfam" id="PF25758">
    <property type="entry name" value="TPR_IPO11"/>
    <property type="match status" value="1"/>
</dbReference>
<dbReference type="InterPro" id="IPR016024">
    <property type="entry name" value="ARM-type_fold"/>
</dbReference>
<dbReference type="PANTHER" id="PTHR10997:SF7">
    <property type="entry name" value="IMPORTIN-11"/>
    <property type="match status" value="1"/>
</dbReference>
<evidence type="ECO:0000259" key="5">
    <source>
        <dbReference type="PROSITE" id="PS50166"/>
    </source>
</evidence>
<dbReference type="AlphaFoldDB" id="A0A427Y0D9"/>
<name>A0A427Y0D9_9TREE</name>
<feature type="domain" description="Importin N-terminal" evidence="5">
    <location>
        <begin position="27"/>
        <end position="97"/>
    </location>
</feature>
<evidence type="ECO:0000313" key="6">
    <source>
        <dbReference type="EMBL" id="RSH84465.1"/>
    </source>
</evidence>
<dbReference type="GO" id="GO:0031267">
    <property type="term" value="F:small GTPase binding"/>
    <property type="evidence" value="ECO:0007669"/>
    <property type="project" value="InterPro"/>
</dbReference>
<evidence type="ECO:0000313" key="7">
    <source>
        <dbReference type="Proteomes" id="UP000279236"/>
    </source>
</evidence>
<evidence type="ECO:0000256" key="3">
    <source>
        <dbReference type="ARBA" id="ARBA00022448"/>
    </source>
</evidence>
<protein>
    <recommendedName>
        <fullName evidence="5">Importin N-terminal domain-containing protein</fullName>
    </recommendedName>
</protein>
<evidence type="ECO:0000256" key="4">
    <source>
        <dbReference type="ARBA" id="ARBA00023242"/>
    </source>
</evidence>
<dbReference type="GeneID" id="39590529"/>
<dbReference type="InterPro" id="IPR011989">
    <property type="entry name" value="ARM-like"/>
</dbReference>
<dbReference type="Proteomes" id="UP000279236">
    <property type="component" value="Unassembled WGS sequence"/>
</dbReference>
<gene>
    <name evidence="6" type="ORF">EHS24_005986</name>
</gene>
<dbReference type="InterPro" id="IPR001494">
    <property type="entry name" value="Importin-beta_N"/>
</dbReference>
<dbReference type="SUPFAM" id="SSF48371">
    <property type="entry name" value="ARM repeat"/>
    <property type="match status" value="1"/>
</dbReference>
<accession>A0A427Y0D9</accession>
<dbReference type="RefSeq" id="XP_028477913.1">
    <property type="nucleotide sequence ID" value="XM_028621461.1"/>
</dbReference>
<keyword evidence="4" id="KW-0539">Nucleus</keyword>
<dbReference type="GO" id="GO:0005829">
    <property type="term" value="C:cytosol"/>
    <property type="evidence" value="ECO:0007669"/>
    <property type="project" value="TreeGrafter"/>
</dbReference>
<dbReference type="Gene3D" id="1.25.10.10">
    <property type="entry name" value="Leucine-rich Repeat Variant"/>
    <property type="match status" value="1"/>
</dbReference>
<comment type="similarity">
    <text evidence="2">Belongs to the importin beta family.</text>
</comment>
<sequence>MAMQAPDLRVLLHSLVNITSNEQYARDQQTLTALFKEPEFLVHLQGFAADRSLSQPERLLASVITARELKTKWRSKQLVPEARKPEIRERLFTFLEEPDNSIARPQLGLLVAIARIEFPRAFPNLPQLLLNPLLTCLAHLGSAPGAATASSSTTSTILLNTLWTINALVKEWRSVKIAVGAQVMHTLEEVFVAPVGQVLEIWGKTVTNGEGDWVINEAGRYAFKILARFCQWHWGKAKNLQSAQGREHIKLLLHHSVHYAPIIQAHRLRLVQHIPQPTPPEFTKLSHSLIKHLRAIGKWWRVMIGTDPKGWCHLEGATAGVGWWWSAVGGVMAGSDGAVSNDDSDDNPYPKRFLLLGMLLFKDILPILAVDHQAIFTPDFILTALHLLIDKLLPLTSTDLEALEDEPEEWLVAENNDEEAWAFEFRPCAERVLIALNNACRHLPADRKPIEPEMLKILAQTEALPPSDLPNILRKEAVYCAVGRLSRSLATHGGVDFNGFLNGVGSWLGQGVPLHRILKRRVAWLIGQWVGSDEESAKLDLVWQILLHLLAERGESSDLAVNLTAVTSIKECVDLWELDISYFLPYLQKTVEELVKLLGEATTLDGKRYVNDAIGVVIERVEDKILPYLPTLAQAIPGLWHGASGLEGEWLFKASLVVLTTKIVTAAKESSGNFMELVIPLIEESLQPPAKDFFEEDGIILWQTALHNGASPYQPTHETGLIRLLPGLLHATSENMDLLSKLLPLLDSYLLLDAAGIVSSYGSPMCAALMQAITTSGKNAQNVNRILATVSLLVHIGPLQQLAGLLLESGLFSHILVALEDDKASGTILASYLHILARIAMRDPTIFLQLVAEQARISHRDGHKLLEEVFDAMWRNFDYVGEARARKAVAMGAGALLTTGHQQALERLDGEFLNMFLDVLGELQPADTPSGPEASVNHWKDDHPVAWGEIEHAPEGVRRKTLEDADPAYAVPLRAYVVDVLTRAQGVGLGPYWDKADAGAKNSLQKFLA</sequence>
<keyword evidence="3" id="KW-0813">Transport</keyword>
<dbReference type="GO" id="GO:0005635">
    <property type="term" value="C:nuclear envelope"/>
    <property type="evidence" value="ECO:0007669"/>
    <property type="project" value="TreeGrafter"/>
</dbReference>
<dbReference type="GO" id="GO:0006606">
    <property type="term" value="P:protein import into nucleus"/>
    <property type="evidence" value="ECO:0007669"/>
    <property type="project" value="TreeGrafter"/>
</dbReference>
<dbReference type="STRING" id="105984.A0A427Y0D9"/>
<keyword evidence="7" id="KW-1185">Reference proteome</keyword>
<proteinExistence type="inferred from homology"/>
<dbReference type="PANTHER" id="PTHR10997">
    <property type="entry name" value="IMPORTIN-7, 8, 11"/>
    <property type="match status" value="1"/>
</dbReference>
<reference evidence="6 7" key="1">
    <citation type="submission" date="2018-11" db="EMBL/GenBank/DDBJ databases">
        <title>Genome sequence of Apiotrichum porosum DSM 27194.</title>
        <authorList>
            <person name="Aliyu H."/>
            <person name="Gorte O."/>
            <person name="Ochsenreither K."/>
        </authorList>
    </citation>
    <scope>NUCLEOTIDE SEQUENCE [LARGE SCALE GENOMIC DNA]</scope>
    <source>
        <strain evidence="6 7">DSM 27194</strain>
    </source>
</reference>
<dbReference type="InterPro" id="IPR058669">
    <property type="entry name" value="TPR_IPO7/11-like"/>
</dbReference>
<comment type="subcellular location">
    <subcellularLocation>
        <location evidence="1">Nucleus</location>
    </subcellularLocation>
</comment>
<dbReference type="OrthoDB" id="361693at2759"/>
<evidence type="ECO:0000256" key="2">
    <source>
        <dbReference type="ARBA" id="ARBA00007991"/>
    </source>
</evidence>
<dbReference type="EMBL" id="RSCE01000003">
    <property type="protein sequence ID" value="RSH84465.1"/>
    <property type="molecule type" value="Genomic_DNA"/>
</dbReference>